<evidence type="ECO:0000256" key="1">
    <source>
        <dbReference type="ARBA" id="ARBA00004418"/>
    </source>
</evidence>
<dbReference type="Gene3D" id="3.40.190.10">
    <property type="entry name" value="Periplasmic binding protein-like II"/>
    <property type="match status" value="1"/>
</dbReference>
<keyword evidence="5" id="KW-1185">Reference proteome</keyword>
<feature type="domain" description="Solute-binding protein family 5" evidence="3">
    <location>
        <begin position="108"/>
        <end position="450"/>
    </location>
</feature>
<protein>
    <submittedName>
        <fullName evidence="4">ABC transporter substrate-binding protein</fullName>
    </submittedName>
</protein>
<reference evidence="4 5" key="1">
    <citation type="journal article" date="2000" name="Arch. Microbiol.">
        <title>Rhodobaca bogoriensis gen. nov. and sp. nov., an alkaliphilic purple nonsulfur bacterium from African Rift Valley soda lakes.</title>
        <authorList>
            <person name="Milford A.D."/>
            <person name="Achenbach L.A."/>
            <person name="Jung D.O."/>
            <person name="Madigan M.T."/>
        </authorList>
    </citation>
    <scope>NUCLEOTIDE SEQUENCE [LARGE SCALE GENOMIC DNA]</scope>
    <source>
        <strain evidence="4 5">2376</strain>
    </source>
</reference>
<dbReference type="AlphaFoldDB" id="A0A7Z0KWR8"/>
<dbReference type="RefSeq" id="WP_179905025.1">
    <property type="nucleotide sequence ID" value="NZ_JACBXS010000007.1"/>
</dbReference>
<dbReference type="CDD" id="cd08503">
    <property type="entry name" value="PBP2_NikA_DppA_OppA_like_17"/>
    <property type="match status" value="1"/>
</dbReference>
<dbReference type="GO" id="GO:0043190">
    <property type="term" value="C:ATP-binding cassette (ABC) transporter complex"/>
    <property type="evidence" value="ECO:0007669"/>
    <property type="project" value="InterPro"/>
</dbReference>
<dbReference type="Pfam" id="PF00496">
    <property type="entry name" value="SBP_bac_5"/>
    <property type="match status" value="1"/>
</dbReference>
<evidence type="ECO:0000313" key="5">
    <source>
        <dbReference type="Proteomes" id="UP000529417"/>
    </source>
</evidence>
<dbReference type="GO" id="GO:0015833">
    <property type="term" value="P:peptide transport"/>
    <property type="evidence" value="ECO:0007669"/>
    <property type="project" value="TreeGrafter"/>
</dbReference>
<dbReference type="Gene3D" id="3.10.105.10">
    <property type="entry name" value="Dipeptide-binding Protein, Domain 3"/>
    <property type="match status" value="1"/>
</dbReference>
<dbReference type="GO" id="GO:1904680">
    <property type="term" value="F:peptide transmembrane transporter activity"/>
    <property type="evidence" value="ECO:0007669"/>
    <property type="project" value="TreeGrafter"/>
</dbReference>
<dbReference type="PIRSF" id="PIRSF002741">
    <property type="entry name" value="MppA"/>
    <property type="match status" value="1"/>
</dbReference>
<dbReference type="InterPro" id="IPR000914">
    <property type="entry name" value="SBP_5_dom"/>
</dbReference>
<dbReference type="InterPro" id="IPR039424">
    <property type="entry name" value="SBP_5"/>
</dbReference>
<gene>
    <name evidence="4" type="ORF">HUK65_04890</name>
</gene>
<comment type="similarity">
    <text evidence="2">Belongs to the bacterial solute-binding protein 5 family.</text>
</comment>
<comment type="subcellular location">
    <subcellularLocation>
        <location evidence="1">Periplasm</location>
    </subcellularLocation>
</comment>
<evidence type="ECO:0000259" key="3">
    <source>
        <dbReference type="Pfam" id="PF00496"/>
    </source>
</evidence>
<dbReference type="GO" id="GO:0030288">
    <property type="term" value="C:outer membrane-bounded periplasmic space"/>
    <property type="evidence" value="ECO:0007669"/>
    <property type="project" value="UniProtKB-ARBA"/>
</dbReference>
<comment type="caution">
    <text evidence="4">The sequence shown here is derived from an EMBL/GenBank/DDBJ whole genome shotgun (WGS) entry which is preliminary data.</text>
</comment>
<name>A0A7Z0KWR8_9RHOB</name>
<organism evidence="4 5">
    <name type="scientific">Rhabdonatronobacter sediminivivens</name>
    <dbReference type="NCBI Taxonomy" id="2743469"/>
    <lineage>
        <taxon>Bacteria</taxon>
        <taxon>Pseudomonadati</taxon>
        <taxon>Pseudomonadota</taxon>
        <taxon>Alphaproteobacteria</taxon>
        <taxon>Rhodobacterales</taxon>
        <taxon>Paracoccaceae</taxon>
        <taxon>Rhabdonatronobacter</taxon>
    </lineage>
</organism>
<dbReference type="EMBL" id="JACBXS010000007">
    <property type="protein sequence ID" value="NYS24322.1"/>
    <property type="molecule type" value="Genomic_DNA"/>
</dbReference>
<dbReference type="Proteomes" id="UP000529417">
    <property type="component" value="Unassembled WGS sequence"/>
</dbReference>
<proteinExistence type="inferred from homology"/>
<accession>A0A7Z0KWR8</accession>
<dbReference type="InterPro" id="IPR030678">
    <property type="entry name" value="Peptide/Ni-bd"/>
</dbReference>
<dbReference type="InterPro" id="IPR006311">
    <property type="entry name" value="TAT_signal"/>
</dbReference>
<dbReference type="SUPFAM" id="SSF53850">
    <property type="entry name" value="Periplasmic binding protein-like II"/>
    <property type="match status" value="1"/>
</dbReference>
<dbReference type="PANTHER" id="PTHR30290">
    <property type="entry name" value="PERIPLASMIC BINDING COMPONENT OF ABC TRANSPORTER"/>
    <property type="match status" value="1"/>
</dbReference>
<dbReference type="PROSITE" id="PS51318">
    <property type="entry name" value="TAT"/>
    <property type="match status" value="1"/>
</dbReference>
<evidence type="ECO:0000256" key="2">
    <source>
        <dbReference type="ARBA" id="ARBA00005695"/>
    </source>
</evidence>
<sequence length="545" mass="60650">MTHKKRKATELHPAAQLYARECHEGKLSRREFLTRATALGVTAPAAYGLLGLAAPAARADTPQMGGSLRMQMDIKAQRDPRTWDWSELANVCRGWLEYLVSYERDGSIQPVLLESWEANEDATVFTLNVRPGVTWNNGDPFTSADVAHNIERWCDASVEGNSMAGRMSSISEDGALREGAIEIVDDLTLRLHLANPDIAIIANMSDYPAAVVHPSFTGDDPVANPIGTGPYRPVSHDTGIGAVIERNPDHTWWNEGNGAWLDRIEFVDLGTDPSAWVAAAEGGEIELTYQTTGDFVDIFAAIGMPESEAITAATLAVRFNQEQEPYTNRNVRRALQMAVDNAVVLELGYDGRGTEAENHHVCPLHPEYAELPPLTVDPAAAREMIEAEGLGDHEFELISIDDNWQAATCDTVAAQIRAAGINIRRTILPGATFWNDWLNYPFSSTEWNMRPLGVQVLNLAYRSGEAWNEAGFANEEFDRLLDQANGIADADERREVMAQLQQIMQDEGVLIQPYWRSLYRNLRPNVHGAEMHPTFEVRYHHYWKS</sequence>
<evidence type="ECO:0000313" key="4">
    <source>
        <dbReference type="EMBL" id="NYS24322.1"/>
    </source>
</evidence>